<dbReference type="Pfam" id="PF01850">
    <property type="entry name" value="PIN"/>
    <property type="match status" value="1"/>
</dbReference>
<dbReference type="Gene3D" id="3.40.50.1010">
    <property type="entry name" value="5'-nuclease"/>
    <property type="match status" value="1"/>
</dbReference>
<dbReference type="InterPro" id="IPR029060">
    <property type="entry name" value="PIN-like_dom_sf"/>
</dbReference>
<gene>
    <name evidence="2" type="ORF">CO051_05610</name>
</gene>
<evidence type="ECO:0000259" key="1">
    <source>
        <dbReference type="Pfam" id="PF01850"/>
    </source>
</evidence>
<dbReference type="SUPFAM" id="SSF88723">
    <property type="entry name" value="PIN domain-like"/>
    <property type="match status" value="1"/>
</dbReference>
<name>A0A2M8EX70_9BACT</name>
<dbReference type="InterPro" id="IPR002716">
    <property type="entry name" value="PIN_dom"/>
</dbReference>
<sequence>MKCIYVDTNVFLRFLTKDIPIQADLAEKYLRRAQRGELCMSILQVTIVEILFHLERFYDSPRSEAAEKLVLLIEPEWIHIDDKKIVMEALYEYKRNTIDFVDILTWAMAKAQNVEILSFDKDFDKLTPKLRIKP</sequence>
<reference evidence="3" key="1">
    <citation type="submission" date="2017-09" db="EMBL/GenBank/DDBJ databases">
        <title>Depth-based differentiation of microbial function through sediment-hosted aquifers and enrichment of novel symbionts in the deep terrestrial subsurface.</title>
        <authorList>
            <person name="Probst A.J."/>
            <person name="Ladd B."/>
            <person name="Jarett J.K."/>
            <person name="Geller-Mcgrath D.E."/>
            <person name="Sieber C.M.K."/>
            <person name="Emerson J.B."/>
            <person name="Anantharaman K."/>
            <person name="Thomas B.C."/>
            <person name="Malmstrom R."/>
            <person name="Stieglmeier M."/>
            <person name="Klingl A."/>
            <person name="Woyke T."/>
            <person name="Ryan C.M."/>
            <person name="Banfield J.F."/>
        </authorList>
    </citation>
    <scope>NUCLEOTIDE SEQUENCE [LARGE SCALE GENOMIC DNA]</scope>
</reference>
<protein>
    <recommendedName>
        <fullName evidence="1">PIN domain-containing protein</fullName>
    </recommendedName>
</protein>
<evidence type="ECO:0000313" key="3">
    <source>
        <dbReference type="Proteomes" id="UP000231383"/>
    </source>
</evidence>
<dbReference type="EMBL" id="PFSC01000143">
    <property type="protein sequence ID" value="PJC30462.1"/>
    <property type="molecule type" value="Genomic_DNA"/>
</dbReference>
<dbReference type="Proteomes" id="UP000231383">
    <property type="component" value="Unassembled WGS sequence"/>
</dbReference>
<dbReference type="AlphaFoldDB" id="A0A2M8EX70"/>
<evidence type="ECO:0000313" key="2">
    <source>
        <dbReference type="EMBL" id="PJC30462.1"/>
    </source>
</evidence>
<accession>A0A2M8EX70</accession>
<organism evidence="2 3">
    <name type="scientific">Candidatus Roizmanbacteria bacterium CG_4_9_14_0_2_um_filter_39_13</name>
    <dbReference type="NCBI Taxonomy" id="1974839"/>
    <lineage>
        <taxon>Bacteria</taxon>
        <taxon>Candidatus Roizmaniibacteriota</taxon>
    </lineage>
</organism>
<proteinExistence type="predicted"/>
<comment type="caution">
    <text evidence="2">The sequence shown here is derived from an EMBL/GenBank/DDBJ whole genome shotgun (WGS) entry which is preliminary data.</text>
</comment>
<feature type="domain" description="PIN" evidence="1">
    <location>
        <begin position="4"/>
        <end position="126"/>
    </location>
</feature>